<dbReference type="InterPro" id="IPR046341">
    <property type="entry name" value="SET_dom_sf"/>
</dbReference>
<keyword evidence="2" id="KW-0158">Chromosome</keyword>
<keyword evidence="4" id="KW-0808">Transferase</keyword>
<name>A0A1G2LFX7_9BACT</name>
<evidence type="ECO:0000256" key="4">
    <source>
        <dbReference type="ARBA" id="ARBA00022679"/>
    </source>
</evidence>
<dbReference type="InterPro" id="IPR050777">
    <property type="entry name" value="SET2_Histone-Lys_MeTrsfase"/>
</dbReference>
<dbReference type="GO" id="GO:0008168">
    <property type="term" value="F:methyltransferase activity"/>
    <property type="evidence" value="ECO:0007669"/>
    <property type="project" value="UniProtKB-KW"/>
</dbReference>
<evidence type="ECO:0000256" key="5">
    <source>
        <dbReference type="ARBA" id="ARBA00022691"/>
    </source>
</evidence>
<evidence type="ECO:0000256" key="1">
    <source>
        <dbReference type="ARBA" id="ARBA00004286"/>
    </source>
</evidence>
<organism evidence="7 8">
    <name type="scientific">Candidatus Sungbacteria bacterium RIFCSPLOWO2_02_FULL_48_13b</name>
    <dbReference type="NCBI Taxonomy" id="1802283"/>
    <lineage>
        <taxon>Bacteria</taxon>
        <taxon>Candidatus Sungiibacteriota</taxon>
    </lineage>
</organism>
<keyword evidence="3" id="KW-0489">Methyltransferase</keyword>
<feature type="domain" description="SET" evidence="6">
    <location>
        <begin position="9"/>
        <end position="116"/>
    </location>
</feature>
<evidence type="ECO:0000259" key="6">
    <source>
        <dbReference type="PROSITE" id="PS50280"/>
    </source>
</evidence>
<evidence type="ECO:0000313" key="8">
    <source>
        <dbReference type="Proteomes" id="UP000179052"/>
    </source>
</evidence>
<dbReference type="GO" id="GO:0032259">
    <property type="term" value="P:methylation"/>
    <property type="evidence" value="ECO:0007669"/>
    <property type="project" value="UniProtKB-KW"/>
</dbReference>
<dbReference type="STRING" id="1802283.A3H71_02635"/>
<evidence type="ECO:0000256" key="2">
    <source>
        <dbReference type="ARBA" id="ARBA00022454"/>
    </source>
</evidence>
<dbReference type="Proteomes" id="UP000179052">
    <property type="component" value="Unassembled WGS sequence"/>
</dbReference>
<dbReference type="Gene3D" id="2.170.270.10">
    <property type="entry name" value="SET domain"/>
    <property type="match status" value="1"/>
</dbReference>
<dbReference type="AlphaFoldDB" id="A0A1G2LFX7"/>
<evidence type="ECO:0000256" key="3">
    <source>
        <dbReference type="ARBA" id="ARBA00022603"/>
    </source>
</evidence>
<proteinExistence type="predicted"/>
<keyword evidence="5" id="KW-0949">S-adenosyl-L-methionine</keyword>
<dbReference type="PANTHER" id="PTHR22884">
    <property type="entry name" value="SET DOMAIN PROTEINS"/>
    <property type="match status" value="1"/>
</dbReference>
<dbReference type="GO" id="GO:0005694">
    <property type="term" value="C:chromosome"/>
    <property type="evidence" value="ECO:0007669"/>
    <property type="project" value="UniProtKB-SubCell"/>
</dbReference>
<gene>
    <name evidence="7" type="ORF">A3H71_02635</name>
</gene>
<dbReference type="Pfam" id="PF00856">
    <property type="entry name" value="SET"/>
    <property type="match status" value="1"/>
</dbReference>
<dbReference type="InterPro" id="IPR001214">
    <property type="entry name" value="SET_dom"/>
</dbReference>
<dbReference type="SUPFAM" id="SSF82199">
    <property type="entry name" value="SET domain"/>
    <property type="match status" value="1"/>
</dbReference>
<evidence type="ECO:0000313" key="7">
    <source>
        <dbReference type="EMBL" id="OHA10535.1"/>
    </source>
</evidence>
<protein>
    <recommendedName>
        <fullName evidence="6">SET domain-containing protein</fullName>
    </recommendedName>
</protein>
<dbReference type="PROSITE" id="PS50280">
    <property type="entry name" value="SET"/>
    <property type="match status" value="1"/>
</dbReference>
<dbReference type="EMBL" id="MHQV01000026">
    <property type="protein sequence ID" value="OHA10535.1"/>
    <property type="molecule type" value="Genomic_DNA"/>
</dbReference>
<accession>A0A1G2LFX7</accession>
<comment type="subcellular location">
    <subcellularLocation>
        <location evidence="1">Chromosome</location>
    </subcellularLocation>
</comment>
<comment type="caution">
    <text evidence="7">The sequence shown here is derived from an EMBL/GenBank/DDBJ whole genome shotgun (WGS) entry which is preliminary data.</text>
</comment>
<sequence>MGIKSYISPKAKVRKSEIEGLGLFAIKPIKKEEIVTIKGGHIMDGKTLEKVEDEIEESYIQIEDNYYIGAMKKAEVKGNKMFLNHSCNPNVGIRGQVSFVAMRDIRRGEELTYDWTMENPGKWSFKCNCGEKNCRMTITGNDWKLPNLQKRYKGFFLAFVQKKLDKLSKK</sequence>
<dbReference type="SMART" id="SM00317">
    <property type="entry name" value="SET"/>
    <property type="match status" value="1"/>
</dbReference>
<reference evidence="7 8" key="1">
    <citation type="journal article" date="2016" name="Nat. Commun.">
        <title>Thousands of microbial genomes shed light on interconnected biogeochemical processes in an aquifer system.</title>
        <authorList>
            <person name="Anantharaman K."/>
            <person name="Brown C.T."/>
            <person name="Hug L.A."/>
            <person name="Sharon I."/>
            <person name="Castelle C.J."/>
            <person name="Probst A.J."/>
            <person name="Thomas B.C."/>
            <person name="Singh A."/>
            <person name="Wilkins M.J."/>
            <person name="Karaoz U."/>
            <person name="Brodie E.L."/>
            <person name="Williams K.H."/>
            <person name="Hubbard S.S."/>
            <person name="Banfield J.F."/>
        </authorList>
    </citation>
    <scope>NUCLEOTIDE SEQUENCE [LARGE SCALE GENOMIC DNA]</scope>
</reference>